<feature type="transmembrane region" description="Helical" evidence="1">
    <location>
        <begin position="44"/>
        <end position="62"/>
    </location>
</feature>
<keyword evidence="1" id="KW-1133">Transmembrane helix</keyword>
<evidence type="ECO:0000313" key="3">
    <source>
        <dbReference type="Proteomes" id="UP000516957"/>
    </source>
</evidence>
<evidence type="ECO:0000256" key="1">
    <source>
        <dbReference type="SAM" id="Phobius"/>
    </source>
</evidence>
<dbReference type="AlphaFoldDB" id="A0A7Y9F0E5"/>
<dbReference type="RefSeq" id="WP_179614350.1">
    <property type="nucleotide sequence ID" value="NZ_CP059163.1"/>
</dbReference>
<sequence>MVSELRHCRHGHEVPERASLCPTCGDGGSLGDTPPGLQEPSGPWVWIVVGALVSAAGLLAGIDGSGGPALVGIALLVLGQLLLGIGVVAQGVLVGLRALAPREPPLDAVTR</sequence>
<keyword evidence="3" id="KW-1185">Reference proteome</keyword>
<gene>
    <name evidence="2" type="ORF">BKA08_000688</name>
</gene>
<protein>
    <submittedName>
        <fullName evidence="2">Uncharacterized protein</fullName>
    </submittedName>
</protein>
<organism evidence="2 3">
    <name type="scientific">Nocardioides marinisabuli</name>
    <dbReference type="NCBI Taxonomy" id="419476"/>
    <lineage>
        <taxon>Bacteria</taxon>
        <taxon>Bacillati</taxon>
        <taxon>Actinomycetota</taxon>
        <taxon>Actinomycetes</taxon>
        <taxon>Propionibacteriales</taxon>
        <taxon>Nocardioidaceae</taxon>
        <taxon>Nocardioides</taxon>
    </lineage>
</organism>
<name>A0A7Y9F0E5_9ACTN</name>
<keyword evidence="1" id="KW-0472">Membrane</keyword>
<keyword evidence="1" id="KW-0812">Transmembrane</keyword>
<dbReference type="EMBL" id="JACCBE010000001">
    <property type="protein sequence ID" value="NYD56450.1"/>
    <property type="molecule type" value="Genomic_DNA"/>
</dbReference>
<dbReference type="Proteomes" id="UP000516957">
    <property type="component" value="Unassembled WGS sequence"/>
</dbReference>
<comment type="caution">
    <text evidence="2">The sequence shown here is derived from an EMBL/GenBank/DDBJ whole genome shotgun (WGS) entry which is preliminary data.</text>
</comment>
<evidence type="ECO:0000313" key="2">
    <source>
        <dbReference type="EMBL" id="NYD56450.1"/>
    </source>
</evidence>
<feature type="transmembrane region" description="Helical" evidence="1">
    <location>
        <begin position="69"/>
        <end position="96"/>
    </location>
</feature>
<accession>A0A7Y9F0E5</accession>
<proteinExistence type="predicted"/>
<reference evidence="2 3" key="1">
    <citation type="submission" date="2020-07" db="EMBL/GenBank/DDBJ databases">
        <title>Sequencing the genomes of 1000 actinobacteria strains.</title>
        <authorList>
            <person name="Klenk H.-P."/>
        </authorList>
    </citation>
    <scope>NUCLEOTIDE SEQUENCE [LARGE SCALE GENOMIC DNA]</scope>
    <source>
        <strain evidence="2 3">DSM 18965</strain>
    </source>
</reference>